<protein>
    <submittedName>
        <fullName evidence="1">Uncharacterized protein</fullName>
    </submittedName>
</protein>
<dbReference type="RefSeq" id="WP_138851934.1">
    <property type="nucleotide sequence ID" value="NZ_CP040710.1"/>
</dbReference>
<keyword evidence="2" id="KW-1185">Reference proteome</keyword>
<evidence type="ECO:0000313" key="1">
    <source>
        <dbReference type="EMBL" id="QCW99581.1"/>
    </source>
</evidence>
<evidence type="ECO:0000313" key="2">
    <source>
        <dbReference type="Proteomes" id="UP000310017"/>
    </source>
</evidence>
<organism evidence="1 2">
    <name type="scientific">Aggregatimonas sangjinii</name>
    <dbReference type="NCBI Taxonomy" id="2583587"/>
    <lineage>
        <taxon>Bacteria</taxon>
        <taxon>Pseudomonadati</taxon>
        <taxon>Bacteroidota</taxon>
        <taxon>Flavobacteriia</taxon>
        <taxon>Flavobacteriales</taxon>
        <taxon>Flavobacteriaceae</taxon>
        <taxon>Aggregatimonas</taxon>
    </lineage>
</organism>
<sequence>MRALSTDMAFSVLVVRWKRDITPQDKTDSNFAMKNSTKNEANISKSEFYRQVVKTRNAPINTQSGISYGAFVSNYDSGI</sequence>
<reference evidence="1 2" key="1">
    <citation type="submission" date="2019-05" db="EMBL/GenBank/DDBJ databases">
        <title>Genome sequencing of F202Z8.</title>
        <authorList>
            <person name="Kwon Y.M."/>
        </authorList>
    </citation>
    <scope>NUCLEOTIDE SEQUENCE [LARGE SCALE GENOMIC DNA]</scope>
    <source>
        <strain evidence="1 2">F202Z8</strain>
    </source>
</reference>
<dbReference type="AlphaFoldDB" id="A0A5B7SN72"/>
<gene>
    <name evidence="1" type="ORF">FGM00_05490</name>
</gene>
<name>A0A5B7SN72_9FLAO</name>
<proteinExistence type="predicted"/>
<accession>A0A5B7SN72</accession>
<dbReference type="OrthoDB" id="1441932at2"/>
<dbReference type="KEGG" id="asag:FGM00_05490"/>
<dbReference type="Proteomes" id="UP000310017">
    <property type="component" value="Chromosome"/>
</dbReference>
<dbReference type="EMBL" id="CP040710">
    <property type="protein sequence ID" value="QCW99581.1"/>
    <property type="molecule type" value="Genomic_DNA"/>
</dbReference>